<dbReference type="SUPFAM" id="SSF48208">
    <property type="entry name" value="Six-hairpin glycosidases"/>
    <property type="match status" value="1"/>
</dbReference>
<protein>
    <recommendedName>
        <fullName evidence="3">Glycosyl hydrolase 94 catalytic domain-containing protein</fullName>
    </recommendedName>
</protein>
<evidence type="ECO:0000256" key="2">
    <source>
        <dbReference type="ARBA" id="ARBA00022679"/>
    </source>
</evidence>
<dbReference type="AlphaFoldDB" id="A0A8J7LXW4"/>
<dbReference type="GO" id="GO:0005975">
    <property type="term" value="P:carbohydrate metabolic process"/>
    <property type="evidence" value="ECO:0007669"/>
    <property type="project" value="InterPro"/>
</dbReference>
<dbReference type="Gene3D" id="1.50.10.10">
    <property type="match status" value="1"/>
</dbReference>
<dbReference type="InterPro" id="IPR012341">
    <property type="entry name" value="6hp_glycosidase-like_sf"/>
</dbReference>
<evidence type="ECO:0000259" key="3">
    <source>
        <dbReference type="Pfam" id="PF17167"/>
    </source>
</evidence>
<accession>A0A8J7LXW4</accession>
<reference evidence="4" key="1">
    <citation type="submission" date="2020-12" db="EMBL/GenBank/DDBJ databases">
        <title>Snuella sp. nov., isolated from sediment in Incheon.</title>
        <authorList>
            <person name="Kim W."/>
        </authorList>
    </citation>
    <scope>NUCLEOTIDE SEQUENCE</scope>
    <source>
        <strain evidence="4">CAU 1569</strain>
    </source>
</reference>
<dbReference type="EMBL" id="JAELVQ010000004">
    <property type="protein sequence ID" value="MBJ6367466.1"/>
    <property type="molecule type" value="Genomic_DNA"/>
</dbReference>
<gene>
    <name evidence="4" type="ORF">JF259_05125</name>
</gene>
<dbReference type="InterPro" id="IPR008928">
    <property type="entry name" value="6-hairpin_glycosidase_sf"/>
</dbReference>
<dbReference type="GO" id="GO:0016757">
    <property type="term" value="F:glycosyltransferase activity"/>
    <property type="evidence" value="ECO:0007669"/>
    <property type="project" value="UniProtKB-KW"/>
</dbReference>
<dbReference type="InterPro" id="IPR033432">
    <property type="entry name" value="GH94_catalytic"/>
</dbReference>
<sequence>MKGRLLLKTSTTRGSSLSFVILFFAIILNGNAQSIVIDDLAMDRKHIAPHAYQQLWIFNGRGKVYPRRYTLTGFNGFEFKHHIADYRFHFNFVDQKTGTVVRDNVHETIETHDPLGWNFRPGAPYVTVPQHETWFPYYYEKNGTFHKEIDGKWISFGILTKTYVSNKTDEVLMAITLENRADISLELILKPYQMGQEAFVVDTEQARMTVSSDLPERTEAGIKWVLPPKSTITKHFAIQATDLNEQAPAYFQPEIENKINEAIADANRQFNTIASKFPAFRSDNEKLMNLYKRVIGTMYLSRWERDDFIHDPYWQIGWFPLTVAWDFSFTADALAMVDPKIVETIVVDVLKYGKMESSYIGRNGEHAANILYIQDPFALQILIESYIKYTGDTSILDTKAGKYTVYEWMKQWANFINDNFRTSGPLINMGDANEMLIEIRTDGYDHIVPVVNGLAIDFYHTLAQWAKTREDKDSKKYDTWASAMNEAFHKELWNDKEGWFYNMYNDGSKDIIWTIHLFDLLGTPVLTPNERSKLSAHIKEGEFLGKYGMYSISPKDEVHWDVLDCDFGGGGFYMGSPLGIAKSLYAHNEPQRAWEIMKRIALLPDHFPFMPQSPRADEPFEIKTGGIMQISSGAALEAIWYGIFGIALHEDGSISVNPNYNKEIGESELRGFRYRGHLYDVILKPESYEVYKNNKFIIRNRYGVIAHNL</sequence>
<name>A0A8J7LXW4_9FLAO</name>
<dbReference type="Proteomes" id="UP000610931">
    <property type="component" value="Unassembled WGS sequence"/>
</dbReference>
<keyword evidence="5" id="KW-1185">Reference proteome</keyword>
<keyword evidence="1" id="KW-0328">Glycosyltransferase</keyword>
<dbReference type="Pfam" id="PF17167">
    <property type="entry name" value="Glyco_hydro_94"/>
    <property type="match status" value="1"/>
</dbReference>
<evidence type="ECO:0000256" key="1">
    <source>
        <dbReference type="ARBA" id="ARBA00022676"/>
    </source>
</evidence>
<organism evidence="4 5">
    <name type="scientific">Snuella sedimenti</name>
    <dbReference type="NCBI Taxonomy" id="2798802"/>
    <lineage>
        <taxon>Bacteria</taxon>
        <taxon>Pseudomonadati</taxon>
        <taxon>Bacteroidota</taxon>
        <taxon>Flavobacteriia</taxon>
        <taxon>Flavobacteriales</taxon>
        <taxon>Flavobacteriaceae</taxon>
        <taxon>Snuella</taxon>
    </lineage>
</organism>
<comment type="caution">
    <text evidence="4">The sequence shown here is derived from an EMBL/GenBank/DDBJ whole genome shotgun (WGS) entry which is preliminary data.</text>
</comment>
<proteinExistence type="predicted"/>
<keyword evidence="2" id="KW-0808">Transferase</keyword>
<evidence type="ECO:0000313" key="4">
    <source>
        <dbReference type="EMBL" id="MBJ6367466.1"/>
    </source>
</evidence>
<dbReference type="RefSeq" id="WP_199114104.1">
    <property type="nucleotide sequence ID" value="NZ_JAELVQ010000004.1"/>
</dbReference>
<evidence type="ECO:0000313" key="5">
    <source>
        <dbReference type="Proteomes" id="UP000610931"/>
    </source>
</evidence>
<feature type="domain" description="Glycosyl hydrolase 94 catalytic" evidence="3">
    <location>
        <begin position="361"/>
        <end position="509"/>
    </location>
</feature>